<accession>A0A0N1F818</accession>
<keyword evidence="1" id="KW-1133">Transmembrane helix</keyword>
<name>A0A0N1F818_9HYPH</name>
<organism evidence="2 3">
    <name type="scientific">Bosea vaviloviae</name>
    <dbReference type="NCBI Taxonomy" id="1526658"/>
    <lineage>
        <taxon>Bacteria</taxon>
        <taxon>Pseudomonadati</taxon>
        <taxon>Pseudomonadota</taxon>
        <taxon>Alphaproteobacteria</taxon>
        <taxon>Hyphomicrobiales</taxon>
        <taxon>Boseaceae</taxon>
        <taxon>Bosea</taxon>
    </lineage>
</organism>
<dbReference type="OrthoDB" id="9799456at2"/>
<gene>
    <name evidence="2" type="ORF">AE618_02005</name>
</gene>
<feature type="transmembrane region" description="Helical" evidence="1">
    <location>
        <begin position="57"/>
        <end position="77"/>
    </location>
</feature>
<keyword evidence="1" id="KW-0812">Transmembrane</keyword>
<dbReference type="Proteomes" id="UP000037822">
    <property type="component" value="Unassembled WGS sequence"/>
</dbReference>
<dbReference type="PATRIC" id="fig|1526658.3.peg.1865"/>
<evidence type="ECO:0000313" key="3">
    <source>
        <dbReference type="Proteomes" id="UP000037822"/>
    </source>
</evidence>
<feature type="transmembrane region" description="Helical" evidence="1">
    <location>
        <begin position="83"/>
        <end position="102"/>
    </location>
</feature>
<keyword evidence="3" id="KW-1185">Reference proteome</keyword>
<keyword evidence="1" id="KW-0472">Membrane</keyword>
<dbReference type="InterPro" id="IPR009325">
    <property type="entry name" value="DUF983"/>
</dbReference>
<proteinExistence type="predicted"/>
<dbReference type="RefSeq" id="WP_054207380.1">
    <property type="nucleotide sequence ID" value="NZ_LGSZ01000010.1"/>
</dbReference>
<dbReference type="EMBL" id="LGSZ01000010">
    <property type="protein sequence ID" value="KPH82855.1"/>
    <property type="molecule type" value="Genomic_DNA"/>
</dbReference>
<dbReference type="Pfam" id="PF06170">
    <property type="entry name" value="DUF983"/>
    <property type="match status" value="1"/>
</dbReference>
<evidence type="ECO:0000313" key="2">
    <source>
        <dbReference type="EMBL" id="KPH82855.1"/>
    </source>
</evidence>
<sequence length="130" mass="14099">MADDHTHSLPSPYSTGLAGRCPRCGEGKLFDGYLKVRPRCSACGLDFAFADSADGPAVFIMLIAGFAVLGSALYVEIAYEPPIWVHMMIWLPLAVIVCLALLRPMKGLAVSLQYANKAEVGRLDKSEPER</sequence>
<evidence type="ECO:0000256" key="1">
    <source>
        <dbReference type="SAM" id="Phobius"/>
    </source>
</evidence>
<dbReference type="AlphaFoldDB" id="A0A0N1F818"/>
<comment type="caution">
    <text evidence="2">The sequence shown here is derived from an EMBL/GenBank/DDBJ whole genome shotgun (WGS) entry which is preliminary data.</text>
</comment>
<protein>
    <submittedName>
        <fullName evidence="2">Membrane protein</fullName>
    </submittedName>
</protein>
<reference evidence="2 3" key="1">
    <citation type="submission" date="2015-07" db="EMBL/GenBank/DDBJ databases">
        <title>Whole genome sequencing of Bosea vaviloviae isolated from cave pool.</title>
        <authorList>
            <person name="Tan N.E.H."/>
            <person name="Lee Y.P."/>
            <person name="Gan H.M."/>
            <person name="Barton H."/>
            <person name="Savka M.A."/>
        </authorList>
    </citation>
    <scope>NUCLEOTIDE SEQUENCE [LARGE SCALE GENOMIC DNA]</scope>
    <source>
        <strain evidence="2 3">SD260</strain>
    </source>
</reference>